<dbReference type="SUPFAM" id="SSF53756">
    <property type="entry name" value="UDP-Glycosyltransferase/glycogen phosphorylase"/>
    <property type="match status" value="1"/>
</dbReference>
<evidence type="ECO:0000259" key="1">
    <source>
        <dbReference type="Pfam" id="PF21129"/>
    </source>
</evidence>
<comment type="caution">
    <text evidence="2">The sequence shown here is derived from an EMBL/GenBank/DDBJ whole genome shotgun (WGS) entry which is preliminary data.</text>
</comment>
<proteinExistence type="predicted"/>
<dbReference type="Gene3D" id="3.40.50.2000">
    <property type="entry name" value="Glycogen Phosphorylase B"/>
    <property type="match status" value="1"/>
</dbReference>
<dbReference type="GO" id="GO:0016757">
    <property type="term" value="F:glycosyltransferase activity"/>
    <property type="evidence" value="ECO:0007669"/>
    <property type="project" value="UniProtKB-KW"/>
</dbReference>
<dbReference type="Pfam" id="PF01075">
    <property type="entry name" value="Glyco_transf_9"/>
    <property type="match status" value="1"/>
</dbReference>
<keyword evidence="2" id="KW-0328">Glycosyltransferase</keyword>
<dbReference type="RefSeq" id="WP_236709041.1">
    <property type="nucleotide sequence ID" value="NZ_CP099542.1"/>
</dbReference>
<feature type="domain" description="Autotransproter heptosyltransferase TibC/BAHTCr-like N-terminal" evidence="1">
    <location>
        <begin position="56"/>
        <end position="116"/>
    </location>
</feature>
<sequence length="429" mass="48242">MTYEPDIAVLSASESAEQAMSGPAPVQDAAPSAAPATQVEATSPFVLPPEKPSVAGPCGIFYDFNDGARVLLPEGRWCVAILDDDSGNVLFRCETGAGWVTSAKKYFVRFRIQVWRVNERQPLLDETLSLKDRDVLISFPSGTLGDLLGWFHYAERFRQLHGCRLECTMAPNIIALLEGQYPDIRFSAPEAVRDRTYYATYRIGLFFRGNDTHQPVDFRQVGFHRIAGYILGVDPREEPPRLNLSAPRTINEPYVCIAVQSTCQAKFWNNGHGWKEVVAHLKSLGYRVLCIDRESTTGTGFLWNHIPYGAEDFTGNLPLQARVDLLRHASFFIGLASGLSWLAWASHIPVVLISGFSLPNAEFYTPWRVFSSHGCSGCWDSLHENFDHHDFFWCPRHKGTERQFECTRLITGKQVTGVIDRLHTQLRTS</sequence>
<dbReference type="AlphaFoldDB" id="A0AAJ1CYT7"/>
<dbReference type="Pfam" id="PF21129">
    <property type="entry name" value="TibC_1st"/>
    <property type="match status" value="1"/>
</dbReference>
<dbReference type="InterPro" id="IPR030929">
    <property type="entry name" value="Aah/TibC-like"/>
</dbReference>
<dbReference type="InterPro" id="IPR049327">
    <property type="entry name" value="TibC/BAHTCr-like_N"/>
</dbReference>
<evidence type="ECO:0000313" key="2">
    <source>
        <dbReference type="EMBL" id="MCW0344035.1"/>
    </source>
</evidence>
<reference evidence="2" key="1">
    <citation type="submission" date="2022-06" db="EMBL/GenBank/DDBJ databases">
        <title>Dynamics of rice microbiomes reveals core vertical transmitted seed endophytes.</title>
        <authorList>
            <person name="Liao K."/>
            <person name="Zhang X."/>
        </authorList>
    </citation>
    <scope>NUCLEOTIDE SEQUENCE</scope>
    <source>
        <strain evidence="2">JT1-17</strain>
    </source>
</reference>
<organism evidence="2 3">
    <name type="scientific">Pantoea ananas</name>
    <name type="common">Erwinia uredovora</name>
    <dbReference type="NCBI Taxonomy" id="553"/>
    <lineage>
        <taxon>Bacteria</taxon>
        <taxon>Pseudomonadati</taxon>
        <taxon>Pseudomonadota</taxon>
        <taxon>Gammaproteobacteria</taxon>
        <taxon>Enterobacterales</taxon>
        <taxon>Erwiniaceae</taxon>
        <taxon>Pantoea</taxon>
    </lineage>
</organism>
<accession>A0AAJ1CYT7</accession>
<keyword evidence="2" id="KW-0808">Transferase</keyword>
<dbReference type="InterPro" id="IPR002201">
    <property type="entry name" value="Glyco_trans_9"/>
</dbReference>
<protein>
    <submittedName>
        <fullName evidence="2">Glycosyltransferase TibC</fullName>
        <ecNumber evidence="2">2.4.-.-</ecNumber>
    </submittedName>
</protein>
<name>A0AAJ1CYT7_PANAN</name>
<gene>
    <name evidence="2" type="ORF">NB703_002128</name>
</gene>
<evidence type="ECO:0000313" key="3">
    <source>
        <dbReference type="Proteomes" id="UP001208888"/>
    </source>
</evidence>
<dbReference type="EMBL" id="JANFVX010000006">
    <property type="protein sequence ID" value="MCW0344035.1"/>
    <property type="molecule type" value="Genomic_DNA"/>
</dbReference>
<dbReference type="NCBIfam" id="TIGR04414">
    <property type="entry name" value="hepto_Aah_TibC"/>
    <property type="match status" value="1"/>
</dbReference>
<dbReference type="Proteomes" id="UP001208888">
    <property type="component" value="Unassembled WGS sequence"/>
</dbReference>
<dbReference type="EC" id="2.4.-.-" evidence="2"/>